<feature type="domain" description="Mannosyl-glycoprotein endo-beta-N-acetylglucosamidase-like" evidence="1">
    <location>
        <begin position="212"/>
        <end position="333"/>
    </location>
</feature>
<dbReference type="GO" id="GO:0004040">
    <property type="term" value="F:amidase activity"/>
    <property type="evidence" value="ECO:0007669"/>
    <property type="project" value="InterPro"/>
</dbReference>
<dbReference type="EMBL" id="JAMTCD010000004">
    <property type="protein sequence ID" value="MCT7941095.1"/>
    <property type="molecule type" value="Genomic_DNA"/>
</dbReference>
<dbReference type="PANTHER" id="PTHR40572">
    <property type="entry name" value="PROTEIN BAX"/>
    <property type="match status" value="1"/>
</dbReference>
<name>A0A9X2WKZ7_9GAMM</name>
<proteinExistence type="predicted"/>
<sequence>MKMITKPFWALLVIGICSALTYSIFSLSTDNDESLDINLADVKNTTDAKTDIKLAPLNAFTDNEPDQLQRSFSLISDNRPTQKPAKVPIYSLDSIKDLFDSLNYNSQSWQQGNREVPRLTFSTVTEKWQRNAKNIPVDEKKMIFFRLMAPLILLSNEKMLLERRYIESKANSDEKVIKLALKYKVIDEETRQSIESLSDEQRATLLNRVDIVPPSLVLAQAAEESGWATSRFTIEGNAFFGQWDFSGNGMVPKQQRTELGNYGIAKFDSPLASVIGYLININTNQAYQKLRDLRAKLRKNNAPISGLELAGTLDKYSERGQAYIDSLRAMIRYNGLDQVDEAYLSDANPIHLITGSQ</sequence>
<dbReference type="Gene3D" id="1.10.530.10">
    <property type="match status" value="1"/>
</dbReference>
<dbReference type="RefSeq" id="WP_261297520.1">
    <property type="nucleotide sequence ID" value="NZ_JAMTCD010000004.1"/>
</dbReference>
<evidence type="ECO:0000259" key="1">
    <source>
        <dbReference type="Pfam" id="PF01832"/>
    </source>
</evidence>
<reference evidence="2" key="1">
    <citation type="journal article" date="2023" name="Int. J. Syst. Evol. Microbiol.">
        <title>&lt;i&gt;Shewanella septentrionalis&lt;/i&gt; sp. nov. and &lt;i&gt;Shewanella holmiensis&lt;/i&gt; sp. nov., isolated from Baltic Sea water and sediments.</title>
        <authorList>
            <person name="Martin-Rodriguez A.J."/>
            <person name="Thorell K."/>
            <person name="Joffre E."/>
            <person name="Jensie-Markopoulos S."/>
            <person name="Moore E.R.B."/>
            <person name="Sjoling A."/>
        </authorList>
    </citation>
    <scope>NUCLEOTIDE SEQUENCE</scope>
    <source>
        <strain evidence="2">SP1S2-7</strain>
    </source>
</reference>
<dbReference type="InterPro" id="IPR002901">
    <property type="entry name" value="MGlyc_endo_b_GlcNAc-like_dom"/>
</dbReference>
<dbReference type="Pfam" id="PF01832">
    <property type="entry name" value="Glucosaminidase"/>
    <property type="match status" value="1"/>
</dbReference>
<gene>
    <name evidence="2" type="ORF">NE535_04705</name>
</gene>
<dbReference type="AlphaFoldDB" id="A0A9X2WKZ7"/>
<accession>A0A9X2WKZ7</accession>
<dbReference type="PANTHER" id="PTHR40572:SF1">
    <property type="entry name" value="PROTEIN BAX"/>
    <property type="match status" value="1"/>
</dbReference>
<organism evidence="2 3">
    <name type="scientific">Shewanella holmiensis</name>
    <dbReference type="NCBI Taxonomy" id="2952222"/>
    <lineage>
        <taxon>Bacteria</taxon>
        <taxon>Pseudomonadati</taxon>
        <taxon>Pseudomonadota</taxon>
        <taxon>Gammaproteobacteria</taxon>
        <taxon>Alteromonadales</taxon>
        <taxon>Shewanellaceae</taxon>
        <taxon>Shewanella</taxon>
    </lineage>
</organism>
<dbReference type="Proteomes" id="UP001155546">
    <property type="component" value="Unassembled WGS sequence"/>
</dbReference>
<evidence type="ECO:0000313" key="3">
    <source>
        <dbReference type="Proteomes" id="UP001155546"/>
    </source>
</evidence>
<comment type="caution">
    <text evidence="2">The sequence shown here is derived from an EMBL/GenBank/DDBJ whole genome shotgun (WGS) entry which is preliminary data.</text>
</comment>
<dbReference type="InterPro" id="IPR053195">
    <property type="entry name" value="Bax-like"/>
</dbReference>
<protein>
    <submittedName>
        <fullName evidence="2">Glucosaminidase domain-containing protein</fullName>
    </submittedName>
</protein>
<evidence type="ECO:0000313" key="2">
    <source>
        <dbReference type="EMBL" id="MCT7941095.1"/>
    </source>
</evidence>
<keyword evidence="3" id="KW-1185">Reference proteome</keyword>